<evidence type="ECO:0000313" key="2">
    <source>
        <dbReference type="Proteomes" id="UP001345219"/>
    </source>
</evidence>
<comment type="caution">
    <text evidence="1">The sequence shown here is derived from an EMBL/GenBank/DDBJ whole genome shotgun (WGS) entry which is preliminary data.</text>
</comment>
<dbReference type="Proteomes" id="UP001345219">
    <property type="component" value="Chromosome 15"/>
</dbReference>
<gene>
    <name evidence="1" type="ORF">SAY87_019137</name>
</gene>
<accession>A0AAN7K3H8</accession>
<evidence type="ECO:0000313" key="1">
    <source>
        <dbReference type="EMBL" id="KAK4757836.1"/>
    </source>
</evidence>
<name>A0AAN7K3H8_9MYRT</name>
<proteinExistence type="predicted"/>
<sequence length="183" mass="21275">MFGCGNCCSLSHTLRSHDCYMHEQFFSLYIPCHFVITSLPRVCCAGDDILQDRLVKANFRIHWRAPHEVKKIRGISRCNDPLDRFYRFGSSDNCRRFFYHSMDHRNRAPASDTGSSRLQAILPCRADSCRPRRALSGAEWPGSCNRTLHEMWGPLWEKSTREPLIPCEECNLNEIPKKNNRLD</sequence>
<protein>
    <submittedName>
        <fullName evidence="1">Uncharacterized protein</fullName>
    </submittedName>
</protein>
<dbReference type="AlphaFoldDB" id="A0AAN7K3H8"/>
<organism evidence="1 2">
    <name type="scientific">Trapa incisa</name>
    <dbReference type="NCBI Taxonomy" id="236973"/>
    <lineage>
        <taxon>Eukaryota</taxon>
        <taxon>Viridiplantae</taxon>
        <taxon>Streptophyta</taxon>
        <taxon>Embryophyta</taxon>
        <taxon>Tracheophyta</taxon>
        <taxon>Spermatophyta</taxon>
        <taxon>Magnoliopsida</taxon>
        <taxon>eudicotyledons</taxon>
        <taxon>Gunneridae</taxon>
        <taxon>Pentapetalae</taxon>
        <taxon>rosids</taxon>
        <taxon>malvids</taxon>
        <taxon>Myrtales</taxon>
        <taxon>Lythraceae</taxon>
        <taxon>Trapa</taxon>
    </lineage>
</organism>
<reference evidence="1 2" key="1">
    <citation type="journal article" date="2023" name="Hortic Res">
        <title>Pangenome of water caltrop reveals structural variations and asymmetric subgenome divergence after allopolyploidization.</title>
        <authorList>
            <person name="Zhang X."/>
            <person name="Chen Y."/>
            <person name="Wang L."/>
            <person name="Yuan Y."/>
            <person name="Fang M."/>
            <person name="Shi L."/>
            <person name="Lu R."/>
            <person name="Comes H.P."/>
            <person name="Ma Y."/>
            <person name="Chen Y."/>
            <person name="Huang G."/>
            <person name="Zhou Y."/>
            <person name="Zheng Z."/>
            <person name="Qiu Y."/>
        </authorList>
    </citation>
    <scope>NUCLEOTIDE SEQUENCE [LARGE SCALE GENOMIC DNA]</scope>
    <source>
        <tissue evidence="1">Roots</tissue>
    </source>
</reference>
<dbReference type="EMBL" id="JAXIOK010000012">
    <property type="protein sequence ID" value="KAK4757836.1"/>
    <property type="molecule type" value="Genomic_DNA"/>
</dbReference>
<keyword evidence="2" id="KW-1185">Reference proteome</keyword>